<reference evidence="3 4" key="1">
    <citation type="submission" date="2024-08" db="EMBL/GenBank/DDBJ databases">
        <authorList>
            <person name="Cucini C."/>
            <person name="Frati F."/>
        </authorList>
    </citation>
    <scope>NUCLEOTIDE SEQUENCE [LARGE SCALE GENOMIC DNA]</scope>
</reference>
<feature type="signal peptide" evidence="1">
    <location>
        <begin position="1"/>
        <end position="21"/>
    </location>
</feature>
<evidence type="ECO:0000259" key="2">
    <source>
        <dbReference type="PROSITE" id="PS50041"/>
    </source>
</evidence>
<evidence type="ECO:0000313" key="4">
    <source>
        <dbReference type="Proteomes" id="UP001642540"/>
    </source>
</evidence>
<keyword evidence="1" id="KW-0732">Signal</keyword>
<feature type="chain" id="PRO_5045234512" description="C-type lectin domain-containing protein" evidence="1">
    <location>
        <begin position="22"/>
        <end position="146"/>
    </location>
</feature>
<comment type="caution">
    <text evidence="3">The sequence shown here is derived from an EMBL/GenBank/DDBJ whole genome shotgun (WGS) entry which is preliminary data.</text>
</comment>
<dbReference type="EMBL" id="CAXLJM020000144">
    <property type="protein sequence ID" value="CAL8140989.1"/>
    <property type="molecule type" value="Genomic_DNA"/>
</dbReference>
<evidence type="ECO:0000313" key="3">
    <source>
        <dbReference type="EMBL" id="CAL8140989.1"/>
    </source>
</evidence>
<organism evidence="3 4">
    <name type="scientific">Orchesella dallaii</name>
    <dbReference type="NCBI Taxonomy" id="48710"/>
    <lineage>
        <taxon>Eukaryota</taxon>
        <taxon>Metazoa</taxon>
        <taxon>Ecdysozoa</taxon>
        <taxon>Arthropoda</taxon>
        <taxon>Hexapoda</taxon>
        <taxon>Collembola</taxon>
        <taxon>Entomobryomorpha</taxon>
        <taxon>Entomobryoidea</taxon>
        <taxon>Orchesellidae</taxon>
        <taxon>Orchesellinae</taxon>
        <taxon>Orchesella</taxon>
    </lineage>
</organism>
<dbReference type="CDD" id="cd00037">
    <property type="entry name" value="CLECT"/>
    <property type="match status" value="1"/>
</dbReference>
<sequence>MEAKQVTLMILPFVIFTTVSGAGTTGKFYHADSETRNWTESIDFCKTNGYSLAKNLTKDAVDMLKTKHDSVKFTGTHWISATSRVAPRLLAWDSATGAPFTNIFGIPWHAPPSSLCGAFYSDGATSYFRTLSCSLNYKTLCEQSIP</sequence>
<name>A0ABP1S1H3_9HEXA</name>
<dbReference type="PROSITE" id="PS50041">
    <property type="entry name" value="C_TYPE_LECTIN_2"/>
    <property type="match status" value="1"/>
</dbReference>
<dbReference type="Proteomes" id="UP001642540">
    <property type="component" value="Unassembled WGS sequence"/>
</dbReference>
<gene>
    <name evidence="3" type="ORF">ODALV1_LOCUS28519</name>
</gene>
<dbReference type="Gene3D" id="3.10.100.10">
    <property type="entry name" value="Mannose-Binding Protein A, subunit A"/>
    <property type="match status" value="1"/>
</dbReference>
<dbReference type="SUPFAM" id="SSF56436">
    <property type="entry name" value="C-type lectin-like"/>
    <property type="match status" value="1"/>
</dbReference>
<protein>
    <recommendedName>
        <fullName evidence="2">C-type lectin domain-containing protein</fullName>
    </recommendedName>
</protein>
<dbReference type="InterPro" id="IPR016187">
    <property type="entry name" value="CTDL_fold"/>
</dbReference>
<dbReference type="InterPro" id="IPR001304">
    <property type="entry name" value="C-type_lectin-like"/>
</dbReference>
<proteinExistence type="predicted"/>
<keyword evidence="4" id="KW-1185">Reference proteome</keyword>
<accession>A0ABP1S1H3</accession>
<evidence type="ECO:0000256" key="1">
    <source>
        <dbReference type="SAM" id="SignalP"/>
    </source>
</evidence>
<feature type="domain" description="C-type lectin" evidence="2">
    <location>
        <begin position="24"/>
        <end position="142"/>
    </location>
</feature>
<dbReference type="InterPro" id="IPR016186">
    <property type="entry name" value="C-type_lectin-like/link_sf"/>
</dbReference>